<gene>
    <name evidence="1" type="ORF">Ltuc_0826</name>
</gene>
<organism evidence="1 2">
    <name type="scientific">Legionella tucsonensis</name>
    <dbReference type="NCBI Taxonomy" id="40335"/>
    <lineage>
        <taxon>Bacteria</taxon>
        <taxon>Pseudomonadati</taxon>
        <taxon>Pseudomonadota</taxon>
        <taxon>Gammaproteobacteria</taxon>
        <taxon>Legionellales</taxon>
        <taxon>Legionellaceae</taxon>
        <taxon>Legionella</taxon>
    </lineage>
</organism>
<proteinExistence type="predicted"/>
<reference evidence="1 2" key="1">
    <citation type="submission" date="2015-11" db="EMBL/GenBank/DDBJ databases">
        <title>Genomic analysis of 38 Legionella species identifies large and diverse effector repertoires.</title>
        <authorList>
            <person name="Burstein D."/>
            <person name="Amaro F."/>
            <person name="Zusman T."/>
            <person name="Lifshitz Z."/>
            <person name="Cohen O."/>
            <person name="Gilbert J.A."/>
            <person name="Pupko T."/>
            <person name="Shuman H.A."/>
            <person name="Segal G."/>
        </authorList>
    </citation>
    <scope>NUCLEOTIDE SEQUENCE [LARGE SCALE GENOMIC DNA]</scope>
    <source>
        <strain evidence="1 2">ATCC 49180</strain>
    </source>
</reference>
<evidence type="ECO:0000313" key="2">
    <source>
        <dbReference type="Proteomes" id="UP000054693"/>
    </source>
</evidence>
<protein>
    <submittedName>
        <fullName evidence="1">Uncharacterized protein</fullName>
    </submittedName>
</protein>
<evidence type="ECO:0000313" key="1">
    <source>
        <dbReference type="EMBL" id="KTD72979.1"/>
    </source>
</evidence>
<dbReference type="EMBL" id="LNZA01000001">
    <property type="protein sequence ID" value="KTD72979.1"/>
    <property type="molecule type" value="Genomic_DNA"/>
</dbReference>
<dbReference type="Proteomes" id="UP000054693">
    <property type="component" value="Unassembled WGS sequence"/>
</dbReference>
<comment type="caution">
    <text evidence="1">The sequence shown here is derived from an EMBL/GenBank/DDBJ whole genome shotgun (WGS) entry which is preliminary data.</text>
</comment>
<sequence length="186" mass="21278">MGRLKVFTNLANRIKKVVGKKEGSTHITPEEIRDVSSYVKMESVLHTERKKGTVRPQKSDLIDDIGKIRTAFQLYNGAKNRIRLHDGGIKDKDSGYLGDEKKTMKNEALKITAQLEDKGWKKYFEMPYQQALAAIDEDKSMPQKVSNNLKELCKEYGSDFKNFKNELQSETFKVPEENNSITAPTF</sequence>
<dbReference type="PATRIC" id="fig|40335.7.peg.870"/>
<dbReference type="RefSeq" id="WP_058520061.1">
    <property type="nucleotide sequence ID" value="NZ_CAAAIP010000001.1"/>
</dbReference>
<accession>A0A0W0ZW26</accession>
<keyword evidence="2" id="KW-1185">Reference proteome</keyword>
<name>A0A0W0ZW26_9GAMM</name>
<dbReference type="AlphaFoldDB" id="A0A0W0ZW26"/>
<dbReference type="STRING" id="40335.Ltuc_0826"/>
<dbReference type="OrthoDB" id="9942873at2"/>